<dbReference type="SFLD" id="SFLDG01123">
    <property type="entry name" value="methyltransferase_(Class_B)"/>
    <property type="match status" value="1"/>
</dbReference>
<dbReference type="SFLD" id="SFLDS00029">
    <property type="entry name" value="Radical_SAM"/>
    <property type="match status" value="1"/>
</dbReference>
<evidence type="ECO:0000259" key="6">
    <source>
        <dbReference type="PROSITE" id="PS51918"/>
    </source>
</evidence>
<sequence length="501" mass="56334">MNICVLEHPRVRSKERFNDIASTPLWSCLMGGYAASGLRKAGHDVVLMDTTVTGWDFEKTRLEILKLSFDMLCVNAVYFWENTGLVFDLLANLKKDGFCGHITLFGFFPTLAHAAILENIASVDSVVVCECENTLTELADSLSKDKNLAGIAGLCLRTEHGITISKQRIPEQNIDKFYFPERTNTDDQTVPILASRGCYNHCAFCLVPSFYNDGALWRGRYPENIYQEISALADKGCRDFYFVDPNFIGPGKKGKERINKLMELIRPLNISFGMETRPNDLDPNILESLVSSGFKTLLLGIESGSSSVLTNLNKGASINSGEKAIKLCRDAGIEPEVGFLMFVPDSTLEDLRHNFEFLQKNNLLDRLERTANLLSHRQLVLMGTSGYQMFEKQGRLKKAGVLGFEGEVAYQDIRVKWVSDLMVHACLFVLENMERPDSSIYWRLCEKEGARNIELVKTNDYLVELFKRFLADAAKSTLLAPVSQIKDVIEKEVLSCIIRQA</sequence>
<evidence type="ECO:0000256" key="5">
    <source>
        <dbReference type="ARBA" id="ARBA00023014"/>
    </source>
</evidence>
<dbReference type="InterPro" id="IPR034466">
    <property type="entry name" value="Methyltransferase_Class_B"/>
</dbReference>
<dbReference type="PROSITE" id="PS51918">
    <property type="entry name" value="RADICAL_SAM"/>
    <property type="match status" value="1"/>
</dbReference>
<dbReference type="PANTHER" id="PTHR43409">
    <property type="entry name" value="ANAEROBIC MAGNESIUM-PROTOPORPHYRIN IX MONOMETHYL ESTER CYCLASE-RELATED"/>
    <property type="match status" value="1"/>
</dbReference>
<dbReference type="Pfam" id="PF04055">
    <property type="entry name" value="Radical_SAM"/>
    <property type="match status" value="1"/>
</dbReference>
<evidence type="ECO:0000256" key="3">
    <source>
        <dbReference type="ARBA" id="ARBA00022723"/>
    </source>
</evidence>
<feature type="domain" description="Radical SAM core" evidence="6">
    <location>
        <begin position="184"/>
        <end position="414"/>
    </location>
</feature>
<keyword evidence="5" id="KW-0411">Iron-sulfur</keyword>
<dbReference type="GO" id="GO:0046872">
    <property type="term" value="F:metal ion binding"/>
    <property type="evidence" value="ECO:0007669"/>
    <property type="project" value="UniProtKB-KW"/>
</dbReference>
<dbReference type="SMART" id="SM00729">
    <property type="entry name" value="Elp3"/>
    <property type="match status" value="1"/>
</dbReference>
<dbReference type="InterPro" id="IPR023404">
    <property type="entry name" value="rSAM_horseshoe"/>
</dbReference>
<comment type="cofactor">
    <cofactor evidence="1">
        <name>[4Fe-4S] cluster</name>
        <dbReference type="ChEBI" id="CHEBI:49883"/>
    </cofactor>
</comment>
<dbReference type="SFLD" id="SFLDG01082">
    <property type="entry name" value="B12-binding_domain_containing"/>
    <property type="match status" value="1"/>
</dbReference>
<proteinExistence type="predicted"/>
<keyword evidence="4" id="KW-0408">Iron</keyword>
<dbReference type="GO" id="GO:0003824">
    <property type="term" value="F:catalytic activity"/>
    <property type="evidence" value="ECO:0007669"/>
    <property type="project" value="InterPro"/>
</dbReference>
<dbReference type="GO" id="GO:0051539">
    <property type="term" value="F:4 iron, 4 sulfur cluster binding"/>
    <property type="evidence" value="ECO:0007669"/>
    <property type="project" value="UniProtKB-KW"/>
</dbReference>
<gene>
    <name evidence="7" type="ORF">N47_G37240</name>
</gene>
<evidence type="ECO:0000256" key="2">
    <source>
        <dbReference type="ARBA" id="ARBA00022691"/>
    </source>
</evidence>
<protein>
    <recommendedName>
        <fullName evidence="6">Radical SAM core domain-containing protein</fullName>
    </recommendedName>
</protein>
<keyword evidence="2" id="KW-0949">S-adenosyl-L-methionine</keyword>
<dbReference type="EMBL" id="FR695868">
    <property type="protein sequence ID" value="CBX28400.1"/>
    <property type="molecule type" value="Genomic_DNA"/>
</dbReference>
<accession>E1YCV6</accession>
<evidence type="ECO:0000256" key="4">
    <source>
        <dbReference type="ARBA" id="ARBA00023004"/>
    </source>
</evidence>
<dbReference type="InterPro" id="IPR007197">
    <property type="entry name" value="rSAM"/>
</dbReference>
<evidence type="ECO:0000256" key="1">
    <source>
        <dbReference type="ARBA" id="ARBA00001966"/>
    </source>
</evidence>
<dbReference type="SUPFAM" id="SSF102114">
    <property type="entry name" value="Radical SAM enzymes"/>
    <property type="match status" value="1"/>
</dbReference>
<evidence type="ECO:0000313" key="7">
    <source>
        <dbReference type="EMBL" id="CBX28400.1"/>
    </source>
</evidence>
<name>E1YCV6_9BACT</name>
<dbReference type="InterPro" id="IPR058240">
    <property type="entry name" value="rSAM_sf"/>
</dbReference>
<reference evidence="7" key="1">
    <citation type="journal article" date="2011" name="Environ. Microbiol.">
        <title>Genomic insights into the metabolic potential of the polycyclic aromatic hydrocarbon degrading sulfate-reducing Deltaproteobacterium N47.</title>
        <authorList>
            <person name="Bergmann F."/>
            <person name="Selesi D."/>
            <person name="Weinmaier T."/>
            <person name="Tischler P."/>
            <person name="Rattei T."/>
            <person name="Meckenstock R.U."/>
        </authorList>
    </citation>
    <scope>NUCLEOTIDE SEQUENCE</scope>
</reference>
<dbReference type="InterPro" id="IPR051198">
    <property type="entry name" value="BchE-like"/>
</dbReference>
<organism evidence="7">
    <name type="scientific">uncultured Desulfobacterium sp</name>
    <dbReference type="NCBI Taxonomy" id="201089"/>
    <lineage>
        <taxon>Bacteria</taxon>
        <taxon>Pseudomonadati</taxon>
        <taxon>Thermodesulfobacteriota</taxon>
        <taxon>Desulfobacteria</taxon>
        <taxon>Desulfobacterales</taxon>
        <taxon>Desulfobacteriaceae</taxon>
        <taxon>Desulfobacterium</taxon>
        <taxon>environmental samples</taxon>
    </lineage>
</organism>
<dbReference type="InterPro" id="IPR006638">
    <property type="entry name" value="Elp3/MiaA/NifB-like_rSAM"/>
</dbReference>
<dbReference type="AlphaFoldDB" id="E1YCV6"/>
<keyword evidence="3" id="KW-0479">Metal-binding</keyword>
<dbReference type="Gene3D" id="3.80.30.20">
    <property type="entry name" value="tm_1862 like domain"/>
    <property type="match status" value="1"/>
</dbReference>